<sequence length="87" mass="10139">MALLDVQKIKLQLFHRLQRCHRDAWKKYWGSFQLYVSAKLSLEEFHALAEELLGPDKHLHNKLVVSLLSTVYQEVGNGELQRSPQLP</sequence>
<keyword evidence="2" id="KW-1185">Reference proteome</keyword>
<protein>
    <submittedName>
        <fullName evidence="1">Uncharacterized protein</fullName>
    </submittedName>
</protein>
<comment type="caution">
    <text evidence="1">The sequence shown here is derived from an EMBL/GenBank/DDBJ whole genome shotgun (WGS) entry which is preliminary data.</text>
</comment>
<dbReference type="EMBL" id="CANTFM010001182">
    <property type="protein sequence ID" value="CAI5736376.1"/>
    <property type="molecule type" value="Genomic_DNA"/>
</dbReference>
<evidence type="ECO:0000313" key="1">
    <source>
        <dbReference type="EMBL" id="CAI5736376.1"/>
    </source>
</evidence>
<dbReference type="GO" id="GO:0070461">
    <property type="term" value="C:SAGA-type complex"/>
    <property type="evidence" value="ECO:0007669"/>
    <property type="project" value="InterPro"/>
</dbReference>
<proteinExistence type="predicted"/>
<dbReference type="InterPro" id="IPR024738">
    <property type="entry name" value="Hfi1/Tada1"/>
</dbReference>
<dbReference type="Pfam" id="PF12767">
    <property type="entry name" value="SAGA-Tad1"/>
    <property type="match status" value="1"/>
</dbReference>
<reference evidence="1" key="1">
    <citation type="submission" date="2022-12" db="EMBL/GenBank/DDBJ databases">
        <authorList>
            <person name="Webb A."/>
        </authorList>
    </citation>
    <scope>NUCLEOTIDE SEQUENCE</scope>
    <source>
        <strain evidence="1">Pd1</strain>
    </source>
</reference>
<organism evidence="1 2">
    <name type="scientific">Peronospora destructor</name>
    <dbReference type="NCBI Taxonomy" id="86335"/>
    <lineage>
        <taxon>Eukaryota</taxon>
        <taxon>Sar</taxon>
        <taxon>Stramenopiles</taxon>
        <taxon>Oomycota</taxon>
        <taxon>Peronosporomycetes</taxon>
        <taxon>Peronosporales</taxon>
        <taxon>Peronosporaceae</taxon>
        <taxon>Peronospora</taxon>
    </lineage>
</organism>
<name>A0AAV0UHU8_9STRA</name>
<dbReference type="AlphaFoldDB" id="A0AAV0UHU8"/>
<gene>
    <name evidence="1" type="ORF">PDE001_LOCUS6293</name>
</gene>
<dbReference type="Proteomes" id="UP001162029">
    <property type="component" value="Unassembled WGS sequence"/>
</dbReference>
<evidence type="ECO:0000313" key="2">
    <source>
        <dbReference type="Proteomes" id="UP001162029"/>
    </source>
</evidence>
<accession>A0AAV0UHU8</accession>